<dbReference type="Pfam" id="PF05721">
    <property type="entry name" value="PhyH"/>
    <property type="match status" value="1"/>
</dbReference>
<sequence length="578" mass="66025">MDMTLRLAGYRLLRGDGLEMGAFNNPAQVPENCNMTYCDAVSREQALAYFPELTRDDLVDVQHICNLDTQGLSVFSDGQFDFVILNHVIEHVANPIKVIEELFRVIKPGGMVVISAPDKDFTSDKNRLLTSFEHLLQEYQDEVTAVSDEHYLDFLKGVHPDTLKGTPEEIQGHIQNVRNRREHAHVWDSAHFSQFLSKTLKHLNIHAQCQFFNTGARNQIEYFSVWQKTALENLQDSSTTAPVLKAKPDDTWHNPLPNTPHIHSPFFHQLLKHGIIAEDYQDIARRLHRQGFAVVDLSHIPATPDITTEAVIHDAWQQYPEVLEVARLPEILSLLEAVYGRRPIPFATKNHKHLEQQQAQSDSLFFASQPADYFCAVHLALTDMSQNHQDNNTYLCYPGTHHWQRYQAEEMGLAMDSPPAQRINANHQLYLQWIKQQNLEPVRIHLKPGQALITVARLLYGHEGNAKSATKSQTSYYFFEQCHYYKPLNSQLCCAQIDVLDIWDLSKGIAVSAMPCDSTQKLLREPESQQPHSLPADISQQAFDAEKYFAANPDVAAVGMDAWEHWIQYGREEGRQSF</sequence>
<dbReference type="EMBL" id="FMSV02000514">
    <property type="protein sequence ID" value="SEH07087.1"/>
    <property type="molecule type" value="Genomic_DNA"/>
</dbReference>
<dbReference type="GO" id="GO:0016706">
    <property type="term" value="F:2-oxoglutarate-dependent dioxygenase activity"/>
    <property type="evidence" value="ECO:0007669"/>
    <property type="project" value="UniProtKB-ARBA"/>
</dbReference>
<dbReference type="Proteomes" id="UP000236724">
    <property type="component" value="Unassembled WGS sequence"/>
</dbReference>
<evidence type="ECO:0000313" key="1">
    <source>
        <dbReference type="EMBL" id="SEH07087.1"/>
    </source>
</evidence>
<protein>
    <recommendedName>
        <fullName evidence="3">Methyltransferase type 11 domain-containing protein</fullName>
    </recommendedName>
</protein>
<dbReference type="RefSeq" id="WP_103920791.1">
    <property type="nucleotide sequence ID" value="NZ_FMSV02000514.1"/>
</dbReference>
<evidence type="ECO:0000313" key="2">
    <source>
        <dbReference type="Proteomes" id="UP000236724"/>
    </source>
</evidence>
<dbReference type="Gene3D" id="3.40.50.150">
    <property type="entry name" value="Vaccinia Virus protein VP39"/>
    <property type="match status" value="1"/>
</dbReference>
<evidence type="ECO:0008006" key="3">
    <source>
        <dbReference type="Google" id="ProtNLM"/>
    </source>
</evidence>
<proteinExistence type="predicted"/>
<organism evidence="1 2">
    <name type="scientific">Candidatus Venteria ishoeyi</name>
    <dbReference type="NCBI Taxonomy" id="1899563"/>
    <lineage>
        <taxon>Bacteria</taxon>
        <taxon>Pseudomonadati</taxon>
        <taxon>Pseudomonadota</taxon>
        <taxon>Gammaproteobacteria</taxon>
        <taxon>Thiotrichales</taxon>
        <taxon>Thiotrichaceae</taxon>
        <taxon>Venteria</taxon>
    </lineage>
</organism>
<dbReference type="OrthoDB" id="932345at2"/>
<dbReference type="Pfam" id="PF13489">
    <property type="entry name" value="Methyltransf_23"/>
    <property type="match status" value="1"/>
</dbReference>
<dbReference type="SUPFAM" id="SSF53335">
    <property type="entry name" value="S-adenosyl-L-methionine-dependent methyltransferases"/>
    <property type="match status" value="1"/>
</dbReference>
<dbReference type="Gene3D" id="2.60.120.620">
    <property type="entry name" value="q2cbj1_9rhob like domain"/>
    <property type="match status" value="1"/>
</dbReference>
<name>A0A1H6FAG7_9GAMM</name>
<dbReference type="InterPro" id="IPR029063">
    <property type="entry name" value="SAM-dependent_MTases_sf"/>
</dbReference>
<keyword evidence="2" id="KW-1185">Reference proteome</keyword>
<dbReference type="InterPro" id="IPR008775">
    <property type="entry name" value="Phytyl_CoA_dOase-like"/>
</dbReference>
<reference evidence="1 2" key="1">
    <citation type="submission" date="2016-10" db="EMBL/GenBank/DDBJ databases">
        <authorList>
            <person name="de Groot N.N."/>
        </authorList>
    </citation>
    <scope>NUCLEOTIDE SEQUENCE [LARGE SCALE GENOMIC DNA]</scope>
    <source>
        <strain evidence="1">MBHS1</strain>
    </source>
</reference>
<dbReference type="AlphaFoldDB" id="A0A1H6FAG7"/>
<gene>
    <name evidence="1" type="ORF">MBHS_02955</name>
</gene>
<dbReference type="CDD" id="cd02440">
    <property type="entry name" value="AdoMet_MTases"/>
    <property type="match status" value="1"/>
</dbReference>
<accession>A0A1H6FAG7</accession>
<dbReference type="SUPFAM" id="SSF51197">
    <property type="entry name" value="Clavaminate synthase-like"/>
    <property type="match status" value="1"/>
</dbReference>